<dbReference type="PANTHER" id="PTHR36981:SF1">
    <property type="entry name" value="P2X PURINORECEPTOR 7 INTRACELLULAR DOMAIN-CONTAINING PROTEIN"/>
    <property type="match status" value="1"/>
</dbReference>
<feature type="domain" description="P2X purinoreceptor 7 intracellular" evidence="2">
    <location>
        <begin position="64"/>
        <end position="206"/>
    </location>
</feature>
<dbReference type="Pfam" id="PF20478">
    <property type="entry name" value="P2RX7_C"/>
    <property type="match status" value="1"/>
</dbReference>
<organism evidence="3 4">
    <name type="scientific">Paramuricea clavata</name>
    <name type="common">Red gorgonian</name>
    <name type="synonym">Violescent sea-whip</name>
    <dbReference type="NCBI Taxonomy" id="317549"/>
    <lineage>
        <taxon>Eukaryota</taxon>
        <taxon>Metazoa</taxon>
        <taxon>Cnidaria</taxon>
        <taxon>Anthozoa</taxon>
        <taxon>Octocorallia</taxon>
        <taxon>Malacalcyonacea</taxon>
        <taxon>Plexauridae</taxon>
        <taxon>Paramuricea</taxon>
    </lineage>
</organism>
<evidence type="ECO:0000313" key="4">
    <source>
        <dbReference type="Proteomes" id="UP001152795"/>
    </source>
</evidence>
<reference evidence="3" key="1">
    <citation type="submission" date="2020-04" db="EMBL/GenBank/DDBJ databases">
        <authorList>
            <person name="Alioto T."/>
            <person name="Alioto T."/>
            <person name="Gomez Garrido J."/>
        </authorList>
    </citation>
    <scope>NUCLEOTIDE SEQUENCE</scope>
    <source>
        <strain evidence="3">A484AB</strain>
    </source>
</reference>
<evidence type="ECO:0000259" key="2">
    <source>
        <dbReference type="Pfam" id="PF20478"/>
    </source>
</evidence>
<feature type="compositionally biased region" description="Low complexity" evidence="1">
    <location>
        <begin position="15"/>
        <end position="27"/>
    </location>
</feature>
<comment type="caution">
    <text evidence="3">The sequence shown here is derived from an EMBL/GenBank/DDBJ whole genome shotgun (WGS) entry which is preliminary data.</text>
</comment>
<accession>A0A7D9I0T5</accession>
<dbReference type="PANTHER" id="PTHR36981">
    <property type="entry name" value="ZGC:195170"/>
    <property type="match status" value="1"/>
</dbReference>
<dbReference type="InterPro" id="IPR046815">
    <property type="entry name" value="P2RX7_C"/>
</dbReference>
<feature type="region of interest" description="Disordered" evidence="1">
    <location>
        <begin position="42"/>
        <end position="69"/>
    </location>
</feature>
<dbReference type="Proteomes" id="UP001152795">
    <property type="component" value="Unassembled WGS sequence"/>
</dbReference>
<evidence type="ECO:0000313" key="3">
    <source>
        <dbReference type="EMBL" id="CAB3994526.1"/>
    </source>
</evidence>
<gene>
    <name evidence="3" type="ORF">PACLA_8A020141</name>
</gene>
<evidence type="ECO:0000256" key="1">
    <source>
        <dbReference type="SAM" id="MobiDB-lite"/>
    </source>
</evidence>
<feature type="compositionally biased region" description="Polar residues" evidence="1">
    <location>
        <begin position="1"/>
        <end position="14"/>
    </location>
</feature>
<dbReference type="EMBL" id="CACRXK020002483">
    <property type="protein sequence ID" value="CAB3994526.1"/>
    <property type="molecule type" value="Genomic_DNA"/>
</dbReference>
<protein>
    <recommendedName>
        <fullName evidence="2">P2X purinoreceptor 7 intracellular domain-containing protein</fullName>
    </recommendedName>
</protein>
<dbReference type="AlphaFoldDB" id="A0A7D9I0T5"/>
<proteinExistence type="predicted"/>
<name>A0A7D9I0T5_PARCT</name>
<feature type="region of interest" description="Disordered" evidence="1">
    <location>
        <begin position="1"/>
        <end position="30"/>
    </location>
</feature>
<dbReference type="OrthoDB" id="5979206at2759"/>
<feature type="compositionally biased region" description="Acidic residues" evidence="1">
    <location>
        <begin position="52"/>
        <end position="65"/>
    </location>
</feature>
<sequence length="220" mass="24920">MSDVSSESDNSDQVSVGSVSSERYSSSDSDEYKFEDNFLPYQDEPLASSSDDQTEELSDEELDEDGISRPVLEQRYEKQIPLQQWCTCGGCDDSLLVGAREFRCCKEILEATGKFTFEGMNAACILSHHDFAPMTNRTVLLQVGPLLRDKSGKRYQKSGHTENEFLRAVAYRWLARWLFGEMGWENTRPLSACIYQKIRKTFATSNTVGYTSGQERASDH</sequence>
<keyword evidence="4" id="KW-1185">Reference proteome</keyword>